<protein>
    <submittedName>
        <fullName evidence="1">Uncharacterized protein</fullName>
    </submittedName>
</protein>
<dbReference type="Pfam" id="PF02424">
    <property type="entry name" value="ApbE"/>
    <property type="match status" value="1"/>
</dbReference>
<sequence length="256" mass="26231">MIASATLFGLDTDIAVSVTDPSCLDRAVRHTRSLARRLDETINRGFGNAEIIALDLADGEPVMVSSLLDQVIIEALFYDDLTDGATKAVLGPVTASPVPAWHRVNIGGAATTIPAGLTLDLMATGRAFLADHAAEVLARELGCGVLIRVGTVAATAGEAPSGGQCTDEPWTVDIDGVRIPLCAGQATARVGDRRGAAGQVTIVADSAAMAHAAGLYVLRAPADPSPWLRDHAAAIIGDEDGNAHARPYGGLPVAAA</sequence>
<dbReference type="EMBL" id="PEBD01000004">
    <property type="protein sequence ID" value="PHV68566.1"/>
    <property type="molecule type" value="Genomic_DNA"/>
</dbReference>
<evidence type="ECO:0000313" key="2">
    <source>
        <dbReference type="Proteomes" id="UP000225108"/>
    </source>
</evidence>
<dbReference type="SUPFAM" id="SSF143631">
    <property type="entry name" value="ApbE-like"/>
    <property type="match status" value="1"/>
</dbReference>
<dbReference type="InterPro" id="IPR024932">
    <property type="entry name" value="ApbE"/>
</dbReference>
<reference evidence="1 2" key="1">
    <citation type="submission" date="2017-10" db="EMBL/GenBank/DDBJ databases">
        <title>The draft genome sequence of Williamsia sp. BULT 1.1 isolated from the semi-arid grassland soils from South Africa.</title>
        <authorList>
            <person name="Kabwe M.H."/>
            <person name="Govender N."/>
            <person name="Mutseka Lunga P."/>
            <person name="Vikram S."/>
            <person name="Makhalanyane T.P."/>
        </authorList>
    </citation>
    <scope>NUCLEOTIDE SEQUENCE [LARGE SCALE GENOMIC DNA]</scope>
    <source>
        <strain evidence="1 2">BULT 1.1</strain>
    </source>
</reference>
<organism evidence="1 2">
    <name type="scientific">Williamsia marianensis</name>
    <dbReference type="NCBI Taxonomy" id="85044"/>
    <lineage>
        <taxon>Bacteria</taxon>
        <taxon>Bacillati</taxon>
        <taxon>Actinomycetota</taxon>
        <taxon>Actinomycetes</taxon>
        <taxon>Mycobacteriales</taxon>
        <taxon>Nocardiaceae</taxon>
        <taxon>Williamsia</taxon>
    </lineage>
</organism>
<comment type="caution">
    <text evidence="1">The sequence shown here is derived from an EMBL/GenBank/DDBJ whole genome shotgun (WGS) entry which is preliminary data.</text>
</comment>
<accession>A0A2G3PS10</accession>
<gene>
    <name evidence="1" type="ORF">CSW57_05050</name>
</gene>
<dbReference type="InterPro" id="IPR003374">
    <property type="entry name" value="ApbE-like_sf"/>
</dbReference>
<dbReference type="RefSeq" id="WP_099381687.1">
    <property type="nucleotide sequence ID" value="NZ_PEBD01000004.1"/>
</dbReference>
<name>A0A2G3PS10_WILMA</name>
<dbReference type="Gene3D" id="3.10.520.10">
    <property type="entry name" value="ApbE-like domains"/>
    <property type="match status" value="1"/>
</dbReference>
<proteinExistence type="predicted"/>
<evidence type="ECO:0000313" key="1">
    <source>
        <dbReference type="EMBL" id="PHV68566.1"/>
    </source>
</evidence>
<dbReference type="Proteomes" id="UP000225108">
    <property type="component" value="Unassembled WGS sequence"/>
</dbReference>
<dbReference type="AlphaFoldDB" id="A0A2G3PS10"/>